<feature type="transmembrane region" description="Helical" evidence="1">
    <location>
        <begin position="217"/>
        <end position="239"/>
    </location>
</feature>
<feature type="transmembrane region" description="Helical" evidence="1">
    <location>
        <begin position="126"/>
        <end position="143"/>
    </location>
</feature>
<dbReference type="AlphaFoldDB" id="A0A7D5TKW5"/>
<proteinExistence type="predicted"/>
<evidence type="ECO:0000259" key="2">
    <source>
        <dbReference type="Pfam" id="PF13231"/>
    </source>
</evidence>
<keyword evidence="3" id="KW-0808">Transferase</keyword>
<dbReference type="RefSeq" id="WP_179910906.1">
    <property type="nucleotide sequence ID" value="NZ_CP058910.1"/>
</dbReference>
<dbReference type="OrthoDB" id="206042at2157"/>
<evidence type="ECO:0000313" key="4">
    <source>
        <dbReference type="Proteomes" id="UP000509667"/>
    </source>
</evidence>
<keyword evidence="4" id="KW-1185">Reference proteome</keyword>
<keyword evidence="1" id="KW-0812">Transmembrane</keyword>
<gene>
    <name evidence="3" type="ORF">HZS55_06535</name>
</gene>
<dbReference type="InterPro" id="IPR038731">
    <property type="entry name" value="RgtA/B/C-like"/>
</dbReference>
<dbReference type="KEGG" id="hrr:HZS55_06535"/>
<feature type="transmembrane region" description="Helical" evidence="1">
    <location>
        <begin position="29"/>
        <end position="48"/>
    </location>
</feature>
<dbReference type="GO" id="GO:0016740">
    <property type="term" value="F:transferase activity"/>
    <property type="evidence" value="ECO:0007669"/>
    <property type="project" value="UniProtKB-KW"/>
</dbReference>
<name>A0A7D5TKW5_9EURY</name>
<feature type="transmembrane region" description="Helical" evidence="1">
    <location>
        <begin position="323"/>
        <end position="343"/>
    </location>
</feature>
<feature type="domain" description="Glycosyltransferase RgtA/B/C/D-like" evidence="2">
    <location>
        <begin position="81"/>
        <end position="224"/>
    </location>
</feature>
<protein>
    <submittedName>
        <fullName evidence="3">Glycosyltransferase family 39 protein</fullName>
    </submittedName>
</protein>
<reference evidence="3 4" key="1">
    <citation type="submission" date="2020-07" db="EMBL/GenBank/DDBJ databases">
        <title>Halosimplex pelagicum sp. nov. and Halosimplex rubrum sp. nov., isolated from salted brown alga Laminaria, and emended description of the genus Halosimplex.</title>
        <authorList>
            <person name="Cui H."/>
        </authorList>
    </citation>
    <scope>NUCLEOTIDE SEQUENCE [LARGE SCALE GENOMIC DNA]</scope>
    <source>
        <strain evidence="3 4">R27</strain>
    </source>
</reference>
<organism evidence="3 4">
    <name type="scientific">Halosimplex rubrum</name>
    <dbReference type="NCBI Taxonomy" id="869889"/>
    <lineage>
        <taxon>Archaea</taxon>
        <taxon>Methanobacteriati</taxon>
        <taxon>Methanobacteriota</taxon>
        <taxon>Stenosarchaea group</taxon>
        <taxon>Halobacteria</taxon>
        <taxon>Halobacteriales</taxon>
        <taxon>Haloarculaceae</taxon>
        <taxon>Halosimplex</taxon>
    </lineage>
</organism>
<sequence length="404" mass="43932">MVALAVVAVALAFALVARRRSRTYRVAGGLALAAHLVFALVVLPLLPYTWDIGVFHEVATGLLEGAEAAPLSSLDAFGTVQAVVYASFGADPTTMAVVNGLFAVLTPLPLCYLARRLYDPLESTDGLLLALLFLPFPFLFASLPMRDALSTLLAATLLAVCVRAVADRRYWWALAAPPLWGMVFLLREELAFLVLLGAAGSLLVATLRRVTDRRITLASLALVGAPVAVAGFALFTRLFPVDALNSRLQYRIMGGAAYLGFERYGSWLDVVLAVPVRAVYFQFAPFPLHVDSAFDLLAVLSLPLLVVLATAAYLTLRRVESDPVVTLPLLVVYLGGIVGYGLIDSNFGTTIRHRSFFVCLLAVFAAPTLESWWRSLRTGVDEPCRQRRQADEHQREAEELDARA</sequence>
<feature type="transmembrane region" description="Helical" evidence="1">
    <location>
        <begin position="296"/>
        <end position="316"/>
    </location>
</feature>
<dbReference type="EMBL" id="CP058910">
    <property type="protein sequence ID" value="QLH76972.1"/>
    <property type="molecule type" value="Genomic_DNA"/>
</dbReference>
<dbReference type="Pfam" id="PF13231">
    <property type="entry name" value="PMT_2"/>
    <property type="match status" value="1"/>
</dbReference>
<evidence type="ECO:0000313" key="3">
    <source>
        <dbReference type="EMBL" id="QLH76972.1"/>
    </source>
</evidence>
<feature type="transmembrane region" description="Helical" evidence="1">
    <location>
        <begin position="94"/>
        <end position="114"/>
    </location>
</feature>
<accession>A0A7D5TKW5</accession>
<dbReference type="GeneID" id="56077504"/>
<dbReference type="Proteomes" id="UP000509667">
    <property type="component" value="Chromosome"/>
</dbReference>
<keyword evidence="1" id="KW-0472">Membrane</keyword>
<evidence type="ECO:0000256" key="1">
    <source>
        <dbReference type="SAM" id="Phobius"/>
    </source>
</evidence>
<feature type="transmembrane region" description="Helical" evidence="1">
    <location>
        <begin position="355"/>
        <end position="373"/>
    </location>
</feature>
<feature type="transmembrane region" description="Helical" evidence="1">
    <location>
        <begin position="192"/>
        <end position="210"/>
    </location>
</feature>
<keyword evidence="1" id="KW-1133">Transmembrane helix</keyword>